<protein>
    <submittedName>
        <fullName evidence="1">Uncharacterized protein</fullName>
    </submittedName>
</protein>
<reference evidence="1" key="1">
    <citation type="submission" date="2022-06" db="EMBL/GenBank/DDBJ databases">
        <authorList>
            <consortium name="SYNGENTA / RWTH Aachen University"/>
        </authorList>
    </citation>
    <scope>NUCLEOTIDE SEQUENCE</scope>
</reference>
<name>A0AAV0B035_PHAPC</name>
<organism evidence="1 2">
    <name type="scientific">Phakopsora pachyrhizi</name>
    <name type="common">Asian soybean rust disease fungus</name>
    <dbReference type="NCBI Taxonomy" id="170000"/>
    <lineage>
        <taxon>Eukaryota</taxon>
        <taxon>Fungi</taxon>
        <taxon>Dikarya</taxon>
        <taxon>Basidiomycota</taxon>
        <taxon>Pucciniomycotina</taxon>
        <taxon>Pucciniomycetes</taxon>
        <taxon>Pucciniales</taxon>
        <taxon>Phakopsoraceae</taxon>
        <taxon>Phakopsora</taxon>
    </lineage>
</organism>
<accession>A0AAV0B035</accession>
<evidence type="ECO:0000313" key="2">
    <source>
        <dbReference type="Proteomes" id="UP001153365"/>
    </source>
</evidence>
<evidence type="ECO:0000313" key="1">
    <source>
        <dbReference type="EMBL" id="CAH7675325.1"/>
    </source>
</evidence>
<sequence>MDTGQMGGFQLVLWNHHQHTSAHPPVPQQASSQKLLSVQHKCLGDGISLTAEELNWLITNTLNGNSPAIKTIQFCLRASPESHQSLLRATVRSNGLISSQATSRSSLSTNASLSRVLERIRSSLICLMIRVREGRRVGSKEEILDKALAFCSRLERLGLSDGQMYPSKLLSILLFTLKEIEIWDGTWSGTSKVEGSGGFCAKDVVLARREAALFGLEKIGIRRSNRSRIRGGSSLGVKGSRLNA</sequence>
<proteinExistence type="predicted"/>
<dbReference type="Proteomes" id="UP001153365">
    <property type="component" value="Unassembled WGS sequence"/>
</dbReference>
<gene>
    <name evidence="1" type="ORF">PPACK8108_LOCUS10317</name>
</gene>
<dbReference type="EMBL" id="CALTRL010002308">
    <property type="protein sequence ID" value="CAH7675325.1"/>
    <property type="molecule type" value="Genomic_DNA"/>
</dbReference>
<keyword evidence="2" id="KW-1185">Reference proteome</keyword>
<comment type="caution">
    <text evidence="1">The sequence shown here is derived from an EMBL/GenBank/DDBJ whole genome shotgun (WGS) entry which is preliminary data.</text>
</comment>
<dbReference type="AlphaFoldDB" id="A0AAV0B035"/>